<proteinExistence type="predicted"/>
<feature type="region of interest" description="Disordered" evidence="1">
    <location>
        <begin position="257"/>
        <end position="293"/>
    </location>
</feature>
<dbReference type="Proteomes" id="UP001151760">
    <property type="component" value="Unassembled WGS sequence"/>
</dbReference>
<reference evidence="2" key="1">
    <citation type="journal article" date="2022" name="Int. J. Mol. Sci.">
        <title>Draft Genome of Tanacetum Coccineum: Genomic Comparison of Closely Related Tanacetum-Family Plants.</title>
        <authorList>
            <person name="Yamashiro T."/>
            <person name="Shiraishi A."/>
            <person name="Nakayama K."/>
            <person name="Satake H."/>
        </authorList>
    </citation>
    <scope>NUCLEOTIDE SEQUENCE</scope>
</reference>
<feature type="compositionally biased region" description="Basic residues" evidence="1">
    <location>
        <begin position="262"/>
        <end position="275"/>
    </location>
</feature>
<organism evidence="2 3">
    <name type="scientific">Tanacetum coccineum</name>
    <dbReference type="NCBI Taxonomy" id="301880"/>
    <lineage>
        <taxon>Eukaryota</taxon>
        <taxon>Viridiplantae</taxon>
        <taxon>Streptophyta</taxon>
        <taxon>Embryophyta</taxon>
        <taxon>Tracheophyta</taxon>
        <taxon>Spermatophyta</taxon>
        <taxon>Magnoliopsida</taxon>
        <taxon>eudicotyledons</taxon>
        <taxon>Gunneridae</taxon>
        <taxon>Pentapetalae</taxon>
        <taxon>asterids</taxon>
        <taxon>campanulids</taxon>
        <taxon>Asterales</taxon>
        <taxon>Asteraceae</taxon>
        <taxon>Asteroideae</taxon>
        <taxon>Anthemideae</taxon>
        <taxon>Anthemidinae</taxon>
        <taxon>Tanacetum</taxon>
    </lineage>
</organism>
<accession>A0ABQ5JCD8</accession>
<evidence type="ECO:0000256" key="1">
    <source>
        <dbReference type="SAM" id="MobiDB-lite"/>
    </source>
</evidence>
<evidence type="ECO:0000313" key="2">
    <source>
        <dbReference type="EMBL" id="GJU09605.1"/>
    </source>
</evidence>
<gene>
    <name evidence="2" type="ORF">Tco_1132001</name>
</gene>
<feature type="compositionally biased region" description="Low complexity" evidence="1">
    <location>
        <begin position="72"/>
        <end position="87"/>
    </location>
</feature>
<feature type="compositionally biased region" description="Basic and acidic residues" evidence="1">
    <location>
        <begin position="183"/>
        <end position="202"/>
    </location>
</feature>
<feature type="compositionally biased region" description="Low complexity" evidence="1">
    <location>
        <begin position="26"/>
        <end position="42"/>
    </location>
</feature>
<feature type="compositionally biased region" description="Pro residues" evidence="1">
    <location>
        <begin position="43"/>
        <end position="61"/>
    </location>
</feature>
<name>A0ABQ5JCD8_9ASTR</name>
<feature type="region of interest" description="Disordered" evidence="1">
    <location>
        <begin position="180"/>
        <end position="245"/>
    </location>
</feature>
<feature type="compositionally biased region" description="Polar residues" evidence="1">
    <location>
        <begin position="211"/>
        <end position="220"/>
    </location>
</feature>
<comment type="caution">
    <text evidence="2">The sequence shown here is derived from an EMBL/GenBank/DDBJ whole genome shotgun (WGS) entry which is preliminary data.</text>
</comment>
<keyword evidence="3" id="KW-1185">Reference proteome</keyword>
<sequence>MKRHTKGYSGQEVALFPIMLIVSEPSTSPSRITSSPSHSPAPSHSPEPTPSHSPSPSPEPEPLPDHTTAVVSQPSPTQPSLTQPSPGTKHHIPTPNESPLHAVHSHESDEGRLKLNELIDLVTKLFDRIGFLEDDLKTTKQTYSSAFTKLILRVKKLEAQIKIGKERRRAWVVHSDNEDIADDSSKQGRKLSDVEVQEKASNETEPVIQYVTPTEVIQDQESSEKGQSEVSTVGEKQGTASEVPIVSTAEVNLSTARGTVTYRRRSKEKRTRKDKGKAIMTESEPKKKSKKELEQEKLSFAEAIRLQEQMNEEQKAHIARDEEIARQWDEEERQRVMSESKTSQKIDWNDPSVIRYHALKMKPKIVAQARSNMIKYLKNQGNYKISDFKGMSYNEIRPNFEKV</sequence>
<protein>
    <submittedName>
        <fullName evidence="2">Uncharacterized protein</fullName>
    </submittedName>
</protein>
<evidence type="ECO:0000313" key="3">
    <source>
        <dbReference type="Proteomes" id="UP001151760"/>
    </source>
</evidence>
<feature type="compositionally biased region" description="Basic and acidic residues" evidence="1">
    <location>
        <begin position="283"/>
        <end position="293"/>
    </location>
</feature>
<feature type="region of interest" description="Disordered" evidence="1">
    <location>
        <begin position="26"/>
        <end position="108"/>
    </location>
</feature>
<dbReference type="EMBL" id="BQNB010021742">
    <property type="protein sequence ID" value="GJU09605.1"/>
    <property type="molecule type" value="Genomic_DNA"/>
</dbReference>
<reference evidence="2" key="2">
    <citation type="submission" date="2022-01" db="EMBL/GenBank/DDBJ databases">
        <authorList>
            <person name="Yamashiro T."/>
            <person name="Shiraishi A."/>
            <person name="Satake H."/>
            <person name="Nakayama K."/>
        </authorList>
    </citation>
    <scope>NUCLEOTIDE SEQUENCE</scope>
</reference>